<dbReference type="EMBL" id="JAWQEG010000703">
    <property type="protein sequence ID" value="KAK3886357.1"/>
    <property type="molecule type" value="Genomic_DNA"/>
</dbReference>
<protein>
    <submittedName>
        <fullName evidence="1">Uncharacterized protein</fullName>
    </submittedName>
</protein>
<dbReference type="Proteomes" id="UP001286313">
    <property type="component" value="Unassembled WGS sequence"/>
</dbReference>
<gene>
    <name evidence="1" type="ORF">Pcinc_009489</name>
</gene>
<evidence type="ECO:0000313" key="2">
    <source>
        <dbReference type="Proteomes" id="UP001286313"/>
    </source>
</evidence>
<sequence>MELKRLVQNLPLVNDLAPNVVADVSQAVKGVVESAVEAYGGESYTEERGTWAEVLTKGKKRKMKKQQKNLLIIESSDNSKATDKKDEVSQALEDVQILDTKFTNGGKIVVNFETEEERKEAHDKLQGLGNLRFSHGRKMQPKIM</sequence>
<accession>A0AAE1KWF3</accession>
<dbReference type="AlphaFoldDB" id="A0AAE1KWF3"/>
<organism evidence="1 2">
    <name type="scientific">Petrolisthes cinctipes</name>
    <name type="common">Flat porcelain crab</name>
    <dbReference type="NCBI Taxonomy" id="88211"/>
    <lineage>
        <taxon>Eukaryota</taxon>
        <taxon>Metazoa</taxon>
        <taxon>Ecdysozoa</taxon>
        <taxon>Arthropoda</taxon>
        <taxon>Crustacea</taxon>
        <taxon>Multicrustacea</taxon>
        <taxon>Malacostraca</taxon>
        <taxon>Eumalacostraca</taxon>
        <taxon>Eucarida</taxon>
        <taxon>Decapoda</taxon>
        <taxon>Pleocyemata</taxon>
        <taxon>Anomura</taxon>
        <taxon>Galatheoidea</taxon>
        <taxon>Porcellanidae</taxon>
        <taxon>Petrolisthes</taxon>
    </lineage>
</organism>
<evidence type="ECO:0000313" key="1">
    <source>
        <dbReference type="EMBL" id="KAK3886357.1"/>
    </source>
</evidence>
<name>A0AAE1KWF3_PETCI</name>
<comment type="caution">
    <text evidence="1">The sequence shown here is derived from an EMBL/GenBank/DDBJ whole genome shotgun (WGS) entry which is preliminary data.</text>
</comment>
<keyword evidence="2" id="KW-1185">Reference proteome</keyword>
<proteinExistence type="predicted"/>
<reference evidence="1" key="1">
    <citation type="submission" date="2023-10" db="EMBL/GenBank/DDBJ databases">
        <title>Genome assemblies of two species of porcelain crab, Petrolisthes cinctipes and Petrolisthes manimaculis (Anomura: Porcellanidae).</title>
        <authorList>
            <person name="Angst P."/>
        </authorList>
    </citation>
    <scope>NUCLEOTIDE SEQUENCE</scope>
    <source>
        <strain evidence="1">PB745_01</strain>
        <tissue evidence="1">Gill</tissue>
    </source>
</reference>